<feature type="active site" description="Nucleophile" evidence="11">
    <location>
        <position position="132"/>
    </location>
</feature>
<dbReference type="GO" id="GO:0017064">
    <property type="term" value="F:fatty acid amide hydrolase activity"/>
    <property type="evidence" value="ECO:0007669"/>
    <property type="project" value="InterPro"/>
</dbReference>
<name>A0A1S0TTZ4_LOALO</name>
<proteinExistence type="inferred from homology"/>
<dbReference type="GO" id="GO:0005764">
    <property type="term" value="C:lysosome"/>
    <property type="evidence" value="ECO:0007669"/>
    <property type="project" value="UniProtKB-UniRule"/>
</dbReference>
<sequence>MFTVSMASIFVVFCYLLICTVNLGYGDRIPPRYVINLDLPPENRWDKVIDDYRELIPAVIEEIHHYVPRLLRPLVWWIDKNIILKEFPEEYAREIRGIAARSGLHIGEVVGINIFYDISAFNRKHILTNTGCTSIVAEDYKGRIIHGRNLDYEISILRNLTIIVDFTKGGNILYTAVTFALNVGIYTGQKHGSFSISINERYSGAYIDTILMELYTHFKKLVTLTIRMALEEKNTFEEAREMLIKEHFIAPSYLIIAGTKSGQACIITRDRWESVDLECTDPQNDRWFLVETNFDHWEVDKDKRRRTAEKALQRIGRYAITYKEMLRILSLHPVKNK</sequence>
<gene>
    <name evidence="15" type="ORF">LOAG_08591</name>
</gene>
<evidence type="ECO:0000256" key="8">
    <source>
        <dbReference type="ARBA" id="ARBA00039046"/>
    </source>
</evidence>
<feature type="chain" id="PRO_5010254592" description="N-acylethanolamine-hydrolyzing acid amidase" evidence="12">
    <location>
        <begin position="27"/>
        <end position="337"/>
    </location>
</feature>
<keyword evidence="5 10" id="KW-0443">Lipid metabolism</keyword>
<dbReference type="RefSeq" id="XP_020302069.1">
    <property type="nucleotide sequence ID" value="XM_020447733.1"/>
</dbReference>
<dbReference type="AlphaFoldDB" id="A0A1S0TTZ4"/>
<dbReference type="PANTHER" id="PTHR28583:SF4">
    <property type="entry name" value="N-ACYLETHANOLAMINE-HYDROLYZING ACID AMIDASE"/>
    <property type="match status" value="1"/>
</dbReference>
<evidence type="ECO:0000256" key="7">
    <source>
        <dbReference type="ARBA" id="ARBA00038527"/>
    </source>
</evidence>
<comment type="similarity">
    <text evidence="2 10">Belongs to the acid ceramidase family.</text>
</comment>
<evidence type="ECO:0000256" key="9">
    <source>
        <dbReference type="ARBA" id="ARBA00040404"/>
    </source>
</evidence>
<dbReference type="InterPro" id="IPR029132">
    <property type="entry name" value="CBAH/NAAA_C"/>
</dbReference>
<keyword evidence="4 10" id="KW-0378">Hydrolase</keyword>
<evidence type="ECO:0000256" key="11">
    <source>
        <dbReference type="PIRSR" id="PIRSR017632-1"/>
    </source>
</evidence>
<keyword evidence="3 12" id="KW-0732">Signal</keyword>
<dbReference type="Pfam" id="PF15508">
    <property type="entry name" value="NAAA-beta"/>
    <property type="match status" value="1"/>
</dbReference>
<dbReference type="GO" id="GO:0006631">
    <property type="term" value="P:fatty acid metabolic process"/>
    <property type="evidence" value="ECO:0007669"/>
    <property type="project" value="InterPro"/>
</dbReference>
<dbReference type="FunCoup" id="A0A1S0TTZ4">
    <property type="interactions" value="160"/>
</dbReference>
<dbReference type="InterPro" id="IPR016699">
    <property type="entry name" value="Acid_ceramidase-like"/>
</dbReference>
<dbReference type="PANTHER" id="PTHR28583">
    <property type="entry name" value="ACID AMIDASE"/>
    <property type="match status" value="1"/>
</dbReference>
<dbReference type="Pfam" id="PF02275">
    <property type="entry name" value="CBAH"/>
    <property type="match status" value="1"/>
</dbReference>
<evidence type="ECO:0000313" key="15">
    <source>
        <dbReference type="EMBL" id="EFO19901.2"/>
    </source>
</evidence>
<evidence type="ECO:0000256" key="12">
    <source>
        <dbReference type="SAM" id="SignalP"/>
    </source>
</evidence>
<evidence type="ECO:0000256" key="3">
    <source>
        <dbReference type="ARBA" id="ARBA00022729"/>
    </source>
</evidence>
<dbReference type="InterPro" id="IPR029130">
    <property type="entry name" value="Acid_ceramidase_N"/>
</dbReference>
<reference evidence="15" key="1">
    <citation type="submission" date="2012-04" db="EMBL/GenBank/DDBJ databases">
        <title>The Genome Sequence of Loa loa.</title>
        <authorList>
            <consortium name="The Broad Institute Genome Sequencing Platform"/>
            <consortium name="Broad Institute Genome Sequencing Center for Infectious Disease"/>
            <person name="Nutman T.B."/>
            <person name="Fink D.L."/>
            <person name="Russ C."/>
            <person name="Young S."/>
            <person name="Zeng Q."/>
            <person name="Gargeya S."/>
            <person name="Alvarado L."/>
            <person name="Berlin A."/>
            <person name="Chapman S.B."/>
            <person name="Chen Z."/>
            <person name="Freedman E."/>
            <person name="Gellesch M."/>
            <person name="Goldberg J."/>
            <person name="Griggs A."/>
            <person name="Gujja S."/>
            <person name="Heilman E.R."/>
            <person name="Heiman D."/>
            <person name="Howarth C."/>
            <person name="Mehta T."/>
            <person name="Neiman D."/>
            <person name="Pearson M."/>
            <person name="Roberts A."/>
            <person name="Saif S."/>
            <person name="Shea T."/>
            <person name="Shenoy N."/>
            <person name="Sisk P."/>
            <person name="Stolte C."/>
            <person name="Sykes S."/>
            <person name="White J."/>
            <person name="Yandava C."/>
            <person name="Haas B."/>
            <person name="Henn M.R."/>
            <person name="Nusbaum C."/>
            <person name="Birren B."/>
        </authorList>
    </citation>
    <scope>NUCLEOTIDE SEQUENCE [LARGE SCALE GENOMIC DNA]</scope>
</reference>
<dbReference type="KEGG" id="loa:LOAG_08591"/>
<organism evidence="15">
    <name type="scientific">Loa loa</name>
    <name type="common">Eye worm</name>
    <name type="synonym">Filaria loa</name>
    <dbReference type="NCBI Taxonomy" id="7209"/>
    <lineage>
        <taxon>Eukaryota</taxon>
        <taxon>Metazoa</taxon>
        <taxon>Ecdysozoa</taxon>
        <taxon>Nematoda</taxon>
        <taxon>Chromadorea</taxon>
        <taxon>Rhabditida</taxon>
        <taxon>Spirurina</taxon>
        <taxon>Spiruromorpha</taxon>
        <taxon>Filarioidea</taxon>
        <taxon>Onchocercidae</taxon>
        <taxon>Loa</taxon>
    </lineage>
</organism>
<feature type="signal peptide" evidence="12">
    <location>
        <begin position="1"/>
        <end position="26"/>
    </location>
</feature>
<comment type="subunit">
    <text evidence="7">Heterodimer of an alpha and a beta subunit, produced by autocatalytic cleavage.</text>
</comment>
<feature type="domain" description="Acid ceramidase N-terminal" evidence="14">
    <location>
        <begin position="30"/>
        <end position="78"/>
    </location>
</feature>
<dbReference type="CTD" id="9946019"/>
<dbReference type="EC" id="3.5.1.60" evidence="8"/>
<protein>
    <recommendedName>
        <fullName evidence="9">N-acylethanolamine-hydrolyzing acid amidase</fullName>
        <ecNumber evidence="8">3.5.1.60</ecNumber>
    </recommendedName>
</protein>
<evidence type="ECO:0000256" key="10">
    <source>
        <dbReference type="PIRNR" id="PIRNR017632"/>
    </source>
</evidence>
<evidence type="ECO:0000259" key="13">
    <source>
        <dbReference type="Pfam" id="PF02275"/>
    </source>
</evidence>
<dbReference type="GO" id="GO:0047412">
    <property type="term" value="F:N-(long-chain-acyl)ethanolamine deacylase activity"/>
    <property type="evidence" value="ECO:0007669"/>
    <property type="project" value="UniProtKB-EC"/>
</dbReference>
<evidence type="ECO:0000259" key="14">
    <source>
        <dbReference type="Pfam" id="PF15508"/>
    </source>
</evidence>
<evidence type="ECO:0000256" key="4">
    <source>
        <dbReference type="ARBA" id="ARBA00022801"/>
    </source>
</evidence>
<accession>A0A1S0TTZ4</accession>
<keyword evidence="6" id="KW-0325">Glycoprotein</keyword>
<evidence type="ECO:0000256" key="1">
    <source>
        <dbReference type="ARBA" id="ARBA00004872"/>
    </source>
</evidence>
<dbReference type="Gene3D" id="3.60.60.10">
    <property type="entry name" value="Penicillin V Acylase, Chain A"/>
    <property type="match status" value="1"/>
</dbReference>
<dbReference type="GeneID" id="9946019"/>
<evidence type="ECO:0000256" key="5">
    <source>
        <dbReference type="ARBA" id="ARBA00023098"/>
    </source>
</evidence>
<comment type="pathway">
    <text evidence="1">Lipid metabolism; fatty acid metabolism.</text>
</comment>
<dbReference type="PIRSF" id="PIRSF017632">
    <property type="entry name" value="Acid_ceramidase-like"/>
    <property type="match status" value="1"/>
</dbReference>
<dbReference type="InParanoid" id="A0A1S0TTZ4"/>
<evidence type="ECO:0000256" key="6">
    <source>
        <dbReference type="ARBA" id="ARBA00023180"/>
    </source>
</evidence>
<dbReference type="OrthoDB" id="5273684at2759"/>
<feature type="domain" description="Choloylglycine hydrolase/NAAA C-terminal" evidence="13">
    <location>
        <begin position="132"/>
        <end position="298"/>
    </location>
</feature>
<evidence type="ECO:0000256" key="2">
    <source>
        <dbReference type="ARBA" id="ARBA00005730"/>
    </source>
</evidence>
<dbReference type="OMA" id="TIWHARN"/>
<dbReference type="EMBL" id="JH712078">
    <property type="protein sequence ID" value="EFO19901.2"/>
    <property type="molecule type" value="Genomic_DNA"/>
</dbReference>